<gene>
    <name evidence="11" type="ORF">Ccel01_24370</name>
    <name evidence="12" type="ORF">FOG94_17315</name>
</gene>
<keyword evidence="5" id="KW-0997">Cell inner membrane</keyword>
<evidence type="ECO:0000313" key="13">
    <source>
        <dbReference type="Proteomes" id="UP000319068"/>
    </source>
</evidence>
<dbReference type="EMBL" id="BSTG01000003">
    <property type="protein sequence ID" value="GLY57835.1"/>
    <property type="molecule type" value="Genomic_DNA"/>
</dbReference>
<dbReference type="GO" id="GO:0140359">
    <property type="term" value="F:ABC-type transporter activity"/>
    <property type="evidence" value="ECO:0007669"/>
    <property type="project" value="InterPro"/>
</dbReference>
<dbReference type="EMBL" id="CP041694">
    <property type="protein sequence ID" value="QDP76623.1"/>
    <property type="molecule type" value="Genomic_DNA"/>
</dbReference>
<evidence type="ECO:0000256" key="5">
    <source>
        <dbReference type="ARBA" id="ARBA00022519"/>
    </source>
</evidence>
<dbReference type="GO" id="GO:0005886">
    <property type="term" value="C:plasma membrane"/>
    <property type="evidence" value="ECO:0007669"/>
    <property type="project" value="UniProtKB-SubCell"/>
</dbReference>
<dbReference type="Proteomes" id="UP001165168">
    <property type="component" value="Unassembled WGS sequence"/>
</dbReference>
<evidence type="ECO:0000256" key="1">
    <source>
        <dbReference type="ARBA" id="ARBA00004429"/>
    </source>
</evidence>
<dbReference type="PROSITE" id="PS51012">
    <property type="entry name" value="ABC_TM2"/>
    <property type="match status" value="1"/>
</dbReference>
<feature type="transmembrane region" description="Helical" evidence="9">
    <location>
        <begin position="184"/>
        <end position="210"/>
    </location>
</feature>
<proteinExistence type="inferred from homology"/>
<keyword evidence="4 9" id="KW-1003">Cell membrane</keyword>
<comment type="similarity">
    <text evidence="2 9">Belongs to the ABC-2 integral membrane protein family.</text>
</comment>
<evidence type="ECO:0000256" key="4">
    <source>
        <dbReference type="ARBA" id="ARBA00022475"/>
    </source>
</evidence>
<evidence type="ECO:0000259" key="10">
    <source>
        <dbReference type="PROSITE" id="PS51012"/>
    </source>
</evidence>
<sequence length="308" mass="33699">MTGETSTTESRSPRGDLYSMLFAGPPSTTEVVSAGRLTRVGARPPLGVYLGQLWNRRHFLWAEARAKVTSGTRENLLGTVWLVLKPVLDGLTYFLIFGLLLKSSRGIDNFLGYLIVGVFLFSFTTKTVTSGANSIKSGRNLIRAFAFPRASLPISVILRGMLDMIPVLAAMVVILAVLPPAEVFTWRVVLVPAVLALQVLFTTGLALFLARCVAVVPDLNQLISFGMRLWLYGSGVFFSYDQFIDHPTALALMEANPMFMVLNMARDCLLYGVTPALSSWLGLGAWAVGTLVVGFLFFYHGEESYGRA</sequence>
<evidence type="ECO:0000313" key="12">
    <source>
        <dbReference type="EMBL" id="QDP76623.1"/>
    </source>
</evidence>
<feature type="domain" description="ABC transmembrane type-2" evidence="10">
    <location>
        <begin position="77"/>
        <end position="301"/>
    </location>
</feature>
<evidence type="ECO:0000256" key="6">
    <source>
        <dbReference type="ARBA" id="ARBA00022692"/>
    </source>
</evidence>
<reference evidence="11" key="2">
    <citation type="submission" date="2023-03" db="EMBL/GenBank/DDBJ databases">
        <title>Cellulosimicrobium cellulans NBRC 103059.</title>
        <authorList>
            <person name="Ichikawa N."/>
            <person name="Sato H."/>
            <person name="Tonouchi N."/>
        </authorList>
    </citation>
    <scope>NUCLEOTIDE SEQUENCE</scope>
    <source>
        <strain evidence="11">NBRC 103059</strain>
    </source>
</reference>
<feature type="transmembrane region" description="Helical" evidence="9">
    <location>
        <begin position="76"/>
        <end position="101"/>
    </location>
</feature>
<evidence type="ECO:0000256" key="7">
    <source>
        <dbReference type="ARBA" id="ARBA00022989"/>
    </source>
</evidence>
<feature type="transmembrane region" description="Helical" evidence="9">
    <location>
        <begin position="222"/>
        <end position="240"/>
    </location>
</feature>
<dbReference type="InterPro" id="IPR047817">
    <property type="entry name" value="ABC2_TM_bact-type"/>
</dbReference>
<dbReference type="RefSeq" id="WP_137281489.1">
    <property type="nucleotide sequence ID" value="NZ_BSTG01000003.1"/>
</dbReference>
<evidence type="ECO:0000256" key="9">
    <source>
        <dbReference type="RuleBase" id="RU361157"/>
    </source>
</evidence>
<evidence type="ECO:0000256" key="2">
    <source>
        <dbReference type="ARBA" id="ARBA00007783"/>
    </source>
</evidence>
<dbReference type="Proteomes" id="UP000319068">
    <property type="component" value="Chromosome"/>
</dbReference>
<dbReference type="Pfam" id="PF01061">
    <property type="entry name" value="ABC2_membrane"/>
    <property type="match status" value="1"/>
</dbReference>
<dbReference type="GO" id="GO:0015920">
    <property type="term" value="P:lipopolysaccharide transport"/>
    <property type="evidence" value="ECO:0007669"/>
    <property type="project" value="TreeGrafter"/>
</dbReference>
<dbReference type="InterPro" id="IPR013525">
    <property type="entry name" value="ABC2_TM"/>
</dbReference>
<feature type="transmembrane region" description="Helical" evidence="9">
    <location>
        <begin position="156"/>
        <end position="178"/>
    </location>
</feature>
<protein>
    <recommendedName>
        <fullName evidence="9">Transport permease protein</fullName>
    </recommendedName>
</protein>
<feature type="transmembrane region" description="Helical" evidence="9">
    <location>
        <begin position="113"/>
        <end position="135"/>
    </location>
</feature>
<reference evidence="12 13" key="1">
    <citation type="submission" date="2019-07" db="EMBL/GenBank/DDBJ databases">
        <title>Complete Genome Sequence and Methylome Analysis of Arthrobacter luteus NEB113.</title>
        <authorList>
            <person name="Fomenkov A."/>
            <person name="Anton B.P."/>
            <person name="Vincze T."/>
            <person name="Roberts R.J."/>
        </authorList>
    </citation>
    <scope>NUCLEOTIDE SEQUENCE [LARGE SCALE GENOMIC DNA]</scope>
    <source>
        <strain evidence="12 13">NEB113</strain>
    </source>
</reference>
<accession>A0AAV5P767</accession>
<feature type="transmembrane region" description="Helical" evidence="9">
    <location>
        <begin position="280"/>
        <end position="299"/>
    </location>
</feature>
<dbReference type="AlphaFoldDB" id="A0AAV5P767"/>
<dbReference type="PANTHER" id="PTHR30413">
    <property type="entry name" value="INNER MEMBRANE TRANSPORT PERMEASE"/>
    <property type="match status" value="1"/>
</dbReference>
<evidence type="ECO:0000256" key="8">
    <source>
        <dbReference type="ARBA" id="ARBA00023136"/>
    </source>
</evidence>
<evidence type="ECO:0000256" key="3">
    <source>
        <dbReference type="ARBA" id="ARBA00022448"/>
    </source>
</evidence>
<keyword evidence="3 9" id="KW-0813">Transport</keyword>
<organism evidence="11 14">
    <name type="scientific">Cellulosimicrobium cellulans</name>
    <name type="common">Arthrobacter luteus</name>
    <dbReference type="NCBI Taxonomy" id="1710"/>
    <lineage>
        <taxon>Bacteria</taxon>
        <taxon>Bacillati</taxon>
        <taxon>Actinomycetota</taxon>
        <taxon>Actinomycetes</taxon>
        <taxon>Micrococcales</taxon>
        <taxon>Promicromonosporaceae</taxon>
        <taxon>Cellulosimicrobium</taxon>
    </lineage>
</organism>
<dbReference type="PANTHER" id="PTHR30413:SF8">
    <property type="entry name" value="TRANSPORT PERMEASE PROTEIN"/>
    <property type="match status" value="1"/>
</dbReference>
<evidence type="ECO:0000313" key="11">
    <source>
        <dbReference type="EMBL" id="GLY57835.1"/>
    </source>
</evidence>
<evidence type="ECO:0000313" key="14">
    <source>
        <dbReference type="Proteomes" id="UP001165168"/>
    </source>
</evidence>
<name>A0AAV5P767_CELCE</name>
<comment type="subcellular location">
    <subcellularLocation>
        <location evidence="1">Cell inner membrane</location>
        <topology evidence="1">Multi-pass membrane protein</topology>
    </subcellularLocation>
    <subcellularLocation>
        <location evidence="9">Cell membrane</location>
        <topology evidence="9">Multi-pass membrane protein</topology>
    </subcellularLocation>
</comment>
<keyword evidence="7 9" id="KW-1133">Transmembrane helix</keyword>
<keyword evidence="8 9" id="KW-0472">Membrane</keyword>
<keyword evidence="6 9" id="KW-0812">Transmembrane</keyword>
<keyword evidence="13" id="KW-1185">Reference proteome</keyword>